<name>A0A9P7V0V5_9AGAR</name>
<sequence>MSELLKQTGDFTKSGDLEQLERSLRASEHFSFFSWIRCLLPARGVYFTLSTERCKEEWRKSCIQLLQPVVVEFMNEVAEKMASALDRKLPKMYTKPPHFDVAFAIIVAHSTITIHLRPILMEALESFLDRLEQTVDPIEKQKQHLHVVEKWANEVLRTTLSNLVRQMEYPNGDGSSDTKTQTQAVSNFRLGSAPSSQPQTPKAPTSFGTSPVLSGRGSGSVHSPTLDSTAASSSAGSLSTTVTDLLGSSRSGNFPSPSNAVANSVLLFETSGARPSSQEPSSADSQTLHSMVEAGSTAGSATSPSAASLPISDLSETSHSGNFPSQEPSSADSPTLHSTVEAGSSTSPPAGSLSISNLSEISHPGVHAPKRDLASQTNLGVSRPSVSRGRGRGSTVSPASLRVPSVDMSLIRNSFNDKERKGKEQAQDMHN</sequence>
<dbReference type="GeneID" id="66069236"/>
<evidence type="ECO:0000313" key="3">
    <source>
        <dbReference type="Proteomes" id="UP001049176"/>
    </source>
</evidence>
<organism evidence="2 3">
    <name type="scientific">Marasmius oreades</name>
    <name type="common">fairy-ring Marasmius</name>
    <dbReference type="NCBI Taxonomy" id="181124"/>
    <lineage>
        <taxon>Eukaryota</taxon>
        <taxon>Fungi</taxon>
        <taxon>Dikarya</taxon>
        <taxon>Basidiomycota</taxon>
        <taxon>Agaricomycotina</taxon>
        <taxon>Agaricomycetes</taxon>
        <taxon>Agaricomycetidae</taxon>
        <taxon>Agaricales</taxon>
        <taxon>Marasmiineae</taxon>
        <taxon>Marasmiaceae</taxon>
        <taxon>Marasmius</taxon>
    </lineage>
</organism>
<dbReference type="EMBL" id="CM032181">
    <property type="protein sequence ID" value="KAG7098192.1"/>
    <property type="molecule type" value="Genomic_DNA"/>
</dbReference>
<gene>
    <name evidence="2" type="ORF">E1B28_000160</name>
</gene>
<proteinExistence type="predicted"/>
<protein>
    <submittedName>
        <fullName evidence="2">Uncharacterized protein</fullName>
    </submittedName>
</protein>
<reference evidence="2" key="1">
    <citation type="journal article" date="2021" name="Genome Biol. Evol.">
        <title>The assembled and annotated genome of the fairy-ring fungus Marasmius oreades.</title>
        <authorList>
            <person name="Hiltunen M."/>
            <person name="Ament-Velasquez S.L."/>
            <person name="Johannesson H."/>
        </authorList>
    </citation>
    <scope>NUCLEOTIDE SEQUENCE</scope>
    <source>
        <strain evidence="2">03SP1</strain>
    </source>
</reference>
<feature type="compositionally biased region" description="Low complexity" evidence="1">
    <location>
        <begin position="294"/>
        <end position="308"/>
    </location>
</feature>
<dbReference type="KEGG" id="more:E1B28_000160"/>
<evidence type="ECO:0000256" key="1">
    <source>
        <dbReference type="SAM" id="MobiDB-lite"/>
    </source>
</evidence>
<accession>A0A9P7V0V5</accession>
<dbReference type="Proteomes" id="UP001049176">
    <property type="component" value="Chromosome 1"/>
</dbReference>
<comment type="caution">
    <text evidence="2">The sequence shown here is derived from an EMBL/GenBank/DDBJ whole genome shotgun (WGS) entry which is preliminary data.</text>
</comment>
<dbReference type="AlphaFoldDB" id="A0A9P7V0V5"/>
<feature type="compositionally biased region" description="Polar residues" evidence="1">
    <location>
        <begin position="314"/>
        <end position="360"/>
    </location>
</feature>
<feature type="compositionally biased region" description="Low complexity" evidence="1">
    <location>
        <begin position="380"/>
        <end position="398"/>
    </location>
</feature>
<feature type="compositionally biased region" description="Polar residues" evidence="1">
    <location>
        <begin position="193"/>
        <end position="212"/>
    </location>
</feature>
<keyword evidence="3" id="KW-1185">Reference proteome</keyword>
<feature type="region of interest" description="Disordered" evidence="1">
    <location>
        <begin position="271"/>
        <end position="431"/>
    </location>
</feature>
<evidence type="ECO:0000313" key="2">
    <source>
        <dbReference type="EMBL" id="KAG7098192.1"/>
    </source>
</evidence>
<dbReference type="RefSeq" id="XP_043014662.1">
    <property type="nucleotide sequence ID" value="XM_043145962.1"/>
</dbReference>
<feature type="compositionally biased region" description="Basic and acidic residues" evidence="1">
    <location>
        <begin position="415"/>
        <end position="431"/>
    </location>
</feature>
<feature type="region of interest" description="Disordered" evidence="1">
    <location>
        <begin position="190"/>
        <end position="238"/>
    </location>
</feature>
<feature type="compositionally biased region" description="Polar residues" evidence="1">
    <location>
        <begin position="273"/>
        <end position="289"/>
    </location>
</feature>
<feature type="compositionally biased region" description="Low complexity" evidence="1">
    <location>
        <begin position="223"/>
        <end position="238"/>
    </location>
</feature>